<gene>
    <name evidence="11" type="primary">HO_1</name>
    <name evidence="11" type="ORF">FRACYDRAFT_269243</name>
</gene>
<evidence type="ECO:0000256" key="10">
    <source>
        <dbReference type="SAM" id="SignalP"/>
    </source>
</evidence>
<dbReference type="Pfam" id="PF01126">
    <property type="entry name" value="Heme_oxygenase"/>
    <property type="match status" value="1"/>
</dbReference>
<proteinExistence type="predicted"/>
<keyword evidence="7" id="KW-0809">Transit peptide</keyword>
<evidence type="ECO:0000313" key="11">
    <source>
        <dbReference type="EMBL" id="OEU15164.1"/>
    </source>
</evidence>
<dbReference type="InterPro" id="IPR016084">
    <property type="entry name" value="Haem_Oase-like_multi-hlx"/>
</dbReference>
<sequence length="289" mass="32379">MKTAIILGLLLRANYYCVTSFSSSLVTFESRSRHATATTKASVLLPPLAMSAPLVDTTAKKNFIDTELRGAAMKLHTRFQAPKEGQAKEKKTEIEPYVPTHDDYTAFLVDSQYVYQAFEDIVNNVEELSVFRNSPLDRVTRLESDIDYMVKEFQIQKPVVGKAGSDYAEVIRQLGKNGSIAELICHYYNFYFAHTAGGRMIGKKMSSLLLNKKTLEFYNWDGDLNKIKESVKADIETIVAEWSQEEKKRCTDETAAAFKGGGGLNIQLPIRKHVSNGKSSTHRKSNSGE</sequence>
<keyword evidence="9" id="KW-0408">Iron</keyword>
<dbReference type="GO" id="GO:0004392">
    <property type="term" value="F:heme oxygenase (decyclizing) activity"/>
    <property type="evidence" value="ECO:0007669"/>
    <property type="project" value="InterPro"/>
</dbReference>
<keyword evidence="6" id="KW-0479">Metal-binding</keyword>
<keyword evidence="5" id="KW-0934">Plastid</keyword>
<keyword evidence="12" id="KW-1185">Reference proteome</keyword>
<evidence type="ECO:0000256" key="8">
    <source>
        <dbReference type="ARBA" id="ARBA00023002"/>
    </source>
</evidence>
<comment type="subcellular location">
    <subcellularLocation>
        <location evidence="1">Plastid</location>
        <location evidence="1">Chloroplast</location>
    </subcellularLocation>
</comment>
<dbReference type="KEGG" id="fcy:FRACYDRAFT_269243"/>
<dbReference type="AlphaFoldDB" id="A0A1E7FAJ9"/>
<evidence type="ECO:0000256" key="7">
    <source>
        <dbReference type="ARBA" id="ARBA00022946"/>
    </source>
</evidence>
<name>A0A1E7FAJ9_9STRA</name>
<keyword evidence="4" id="KW-0349">Heme</keyword>
<reference evidence="11 12" key="1">
    <citation type="submission" date="2016-09" db="EMBL/GenBank/DDBJ databases">
        <title>Extensive genetic diversity and differential bi-allelic expression allows diatom success in the polar Southern Ocean.</title>
        <authorList>
            <consortium name="DOE Joint Genome Institute"/>
            <person name="Mock T."/>
            <person name="Otillar R.P."/>
            <person name="Strauss J."/>
            <person name="Dupont C."/>
            <person name="Frickenhaus S."/>
            <person name="Maumus F."/>
            <person name="Mcmullan M."/>
            <person name="Sanges R."/>
            <person name="Schmutz J."/>
            <person name="Toseland A."/>
            <person name="Valas R."/>
            <person name="Veluchamy A."/>
            <person name="Ward B.J."/>
            <person name="Allen A."/>
            <person name="Barry K."/>
            <person name="Falciatore A."/>
            <person name="Ferrante M."/>
            <person name="Fortunato A.E."/>
            <person name="Gloeckner G."/>
            <person name="Gruber A."/>
            <person name="Hipkin R."/>
            <person name="Janech M."/>
            <person name="Kroth P."/>
            <person name="Leese F."/>
            <person name="Lindquist E."/>
            <person name="Lyon B.R."/>
            <person name="Martin J."/>
            <person name="Mayer C."/>
            <person name="Parker M."/>
            <person name="Quesneville H."/>
            <person name="Raymond J."/>
            <person name="Uhlig C."/>
            <person name="Valentin K.U."/>
            <person name="Worden A.Z."/>
            <person name="Armbrust E.V."/>
            <person name="Bowler C."/>
            <person name="Green B."/>
            <person name="Moulton V."/>
            <person name="Van Oosterhout C."/>
            <person name="Grigoriev I."/>
        </authorList>
    </citation>
    <scope>NUCLEOTIDE SEQUENCE [LARGE SCALE GENOMIC DNA]</scope>
    <source>
        <strain evidence="11 12">CCMP1102</strain>
    </source>
</reference>
<evidence type="ECO:0000256" key="1">
    <source>
        <dbReference type="ARBA" id="ARBA00004229"/>
    </source>
</evidence>
<dbReference type="Gene3D" id="1.20.910.10">
    <property type="entry name" value="Heme oxygenase-like"/>
    <property type="match status" value="1"/>
</dbReference>
<evidence type="ECO:0000256" key="6">
    <source>
        <dbReference type="ARBA" id="ARBA00022723"/>
    </source>
</evidence>
<accession>A0A1E7FAJ9</accession>
<evidence type="ECO:0000256" key="5">
    <source>
        <dbReference type="ARBA" id="ARBA00022640"/>
    </source>
</evidence>
<feature type="signal peptide" evidence="10">
    <location>
        <begin position="1"/>
        <end position="20"/>
    </location>
</feature>
<protein>
    <submittedName>
        <fullName evidence="11">Heme oxygenase</fullName>
    </submittedName>
</protein>
<organism evidence="11 12">
    <name type="scientific">Fragilariopsis cylindrus CCMP1102</name>
    <dbReference type="NCBI Taxonomy" id="635003"/>
    <lineage>
        <taxon>Eukaryota</taxon>
        <taxon>Sar</taxon>
        <taxon>Stramenopiles</taxon>
        <taxon>Ochrophyta</taxon>
        <taxon>Bacillariophyta</taxon>
        <taxon>Bacillariophyceae</taxon>
        <taxon>Bacillariophycidae</taxon>
        <taxon>Bacillariales</taxon>
        <taxon>Bacillariaceae</taxon>
        <taxon>Fragilariopsis</taxon>
    </lineage>
</organism>
<dbReference type="OrthoDB" id="652091at2759"/>
<dbReference type="PANTHER" id="PTHR35703:SF2">
    <property type="entry name" value="HEME OXYGENASE 1, CHLOROPLASTIC-RELATED"/>
    <property type="match status" value="1"/>
</dbReference>
<dbReference type="Proteomes" id="UP000095751">
    <property type="component" value="Unassembled WGS sequence"/>
</dbReference>
<dbReference type="EMBL" id="KV784359">
    <property type="protein sequence ID" value="OEU15164.1"/>
    <property type="molecule type" value="Genomic_DNA"/>
</dbReference>
<evidence type="ECO:0000256" key="3">
    <source>
        <dbReference type="ARBA" id="ARBA00022531"/>
    </source>
</evidence>
<evidence type="ECO:0000256" key="4">
    <source>
        <dbReference type="ARBA" id="ARBA00022617"/>
    </source>
</evidence>
<evidence type="ECO:0000256" key="9">
    <source>
        <dbReference type="ARBA" id="ARBA00023004"/>
    </source>
</evidence>
<dbReference type="InParanoid" id="A0A1E7FAJ9"/>
<keyword evidence="3" id="KW-0602">Photosynthesis</keyword>
<evidence type="ECO:0000313" key="12">
    <source>
        <dbReference type="Proteomes" id="UP000095751"/>
    </source>
</evidence>
<dbReference type="GO" id="GO:0006788">
    <property type="term" value="P:heme oxidation"/>
    <property type="evidence" value="ECO:0007669"/>
    <property type="project" value="InterPro"/>
</dbReference>
<dbReference type="CDD" id="cd19165">
    <property type="entry name" value="HemeO"/>
    <property type="match status" value="1"/>
</dbReference>
<dbReference type="GO" id="GO:0046872">
    <property type="term" value="F:metal ion binding"/>
    <property type="evidence" value="ECO:0007669"/>
    <property type="project" value="UniProtKB-KW"/>
</dbReference>
<evidence type="ECO:0000256" key="2">
    <source>
        <dbReference type="ARBA" id="ARBA00022528"/>
    </source>
</evidence>
<keyword evidence="8" id="KW-0560">Oxidoreductase</keyword>
<dbReference type="PANTHER" id="PTHR35703">
    <property type="entry name" value="HEME OXYGENASE 1, CHLOROPLASTIC-RELATED"/>
    <property type="match status" value="1"/>
</dbReference>
<feature type="chain" id="PRO_5009192882" evidence="10">
    <location>
        <begin position="21"/>
        <end position="289"/>
    </location>
</feature>
<dbReference type="GO" id="GO:0015979">
    <property type="term" value="P:photosynthesis"/>
    <property type="evidence" value="ECO:0007669"/>
    <property type="project" value="UniProtKB-KW"/>
</dbReference>
<keyword evidence="2" id="KW-0150">Chloroplast</keyword>
<keyword evidence="10" id="KW-0732">Signal</keyword>
<dbReference type="SUPFAM" id="SSF48613">
    <property type="entry name" value="Heme oxygenase-like"/>
    <property type="match status" value="1"/>
</dbReference>
<dbReference type="InterPro" id="IPR016951">
    <property type="entry name" value="Haem_Oase_decyc_pln"/>
</dbReference>
<dbReference type="InterPro" id="IPR002051">
    <property type="entry name" value="Haem_Oase"/>
</dbReference>
<dbReference type="GO" id="GO:0009507">
    <property type="term" value="C:chloroplast"/>
    <property type="evidence" value="ECO:0007669"/>
    <property type="project" value="UniProtKB-SubCell"/>
</dbReference>
<dbReference type="InterPro" id="IPR016053">
    <property type="entry name" value="Haem_Oase-like"/>
</dbReference>